<dbReference type="AlphaFoldDB" id="A0A3N4UMA4"/>
<evidence type="ECO:0000313" key="2">
    <source>
        <dbReference type="Proteomes" id="UP000269689"/>
    </source>
</evidence>
<proteinExistence type="predicted"/>
<reference evidence="1 2" key="1">
    <citation type="submission" date="2018-11" db="EMBL/GenBank/DDBJ databases">
        <title>Genomic Encyclopedia of Type Strains, Phase IV (KMG-IV): sequencing the most valuable type-strain genomes for metagenomic binning, comparative biology and taxonomic classification.</title>
        <authorList>
            <person name="Goeker M."/>
        </authorList>
    </citation>
    <scope>NUCLEOTIDE SEQUENCE [LARGE SCALE GENOMIC DNA]</scope>
    <source>
        <strain evidence="1 2">DSM 104731</strain>
    </source>
</reference>
<name>A0A3N4UMA4_9RHOB</name>
<evidence type="ECO:0000313" key="1">
    <source>
        <dbReference type="EMBL" id="RPE71138.1"/>
    </source>
</evidence>
<organism evidence="1 2">
    <name type="scientific">Pacificibacter maritimus</name>
    <dbReference type="NCBI Taxonomy" id="762213"/>
    <lineage>
        <taxon>Bacteria</taxon>
        <taxon>Pseudomonadati</taxon>
        <taxon>Pseudomonadota</taxon>
        <taxon>Alphaproteobacteria</taxon>
        <taxon>Rhodobacterales</taxon>
        <taxon>Roseobacteraceae</taxon>
        <taxon>Pacificibacter</taxon>
    </lineage>
</organism>
<gene>
    <name evidence="1" type="ORF">EDD53_0251</name>
</gene>
<protein>
    <recommendedName>
        <fullName evidence="3">Phosphoadenosine phosphosulfate reductase</fullName>
    </recommendedName>
</protein>
<dbReference type="Proteomes" id="UP000269689">
    <property type="component" value="Unassembled WGS sequence"/>
</dbReference>
<sequence>MDKLTPDTNQTIKGPTAEMDDISDLPVEQWLDAVEDLGEDIGYFEPLGPDHSVMFGDRSPSLLVTFETYESITERSDTGLPIGHTLAQSHDWSHLTILAHAQDLKSHWFRSHFIYGYFDRLVEEGFFEDFDKVVFYGAGASGYAASAYSVAAPGATVIAIAPQATLDARLASWDKRFDGLRRMDFSTRYGFAPDMVDAADNVWVLYDPTVPDDAMHAALFNRPHTTLRPIRNFGTDPEFELLEMKAIEPIVKAAMSDGLTQRKLTQALRNRREHGGYLRRLLTEVTSKKRPQLTIQLCEHALKSRNGWRFRKALKAARQNLSDKADTAD</sequence>
<comment type="caution">
    <text evidence="1">The sequence shown here is derived from an EMBL/GenBank/DDBJ whole genome shotgun (WGS) entry which is preliminary data.</text>
</comment>
<dbReference type="EMBL" id="RKQK01000001">
    <property type="protein sequence ID" value="RPE71138.1"/>
    <property type="molecule type" value="Genomic_DNA"/>
</dbReference>
<keyword evidence="2" id="KW-1185">Reference proteome</keyword>
<evidence type="ECO:0008006" key="3">
    <source>
        <dbReference type="Google" id="ProtNLM"/>
    </source>
</evidence>
<dbReference type="RefSeq" id="WP_123791383.1">
    <property type="nucleotide sequence ID" value="NZ_RKQK01000001.1"/>
</dbReference>
<dbReference type="OrthoDB" id="7840273at2"/>
<accession>A0A3N4UMA4</accession>